<proteinExistence type="predicted"/>
<dbReference type="SMART" id="SM00369">
    <property type="entry name" value="LRR_TYP"/>
    <property type="match status" value="5"/>
</dbReference>
<keyword evidence="2" id="KW-0677">Repeat</keyword>
<dbReference type="Pfam" id="PF13855">
    <property type="entry name" value="LRR_8"/>
    <property type="match status" value="2"/>
</dbReference>
<dbReference type="InterPro" id="IPR001611">
    <property type="entry name" value="Leu-rich_rpt"/>
</dbReference>
<dbReference type="SMART" id="SM00364">
    <property type="entry name" value="LRR_BAC"/>
    <property type="match status" value="4"/>
</dbReference>
<dbReference type="Gene3D" id="2.60.220.30">
    <property type="match status" value="3"/>
</dbReference>
<dbReference type="OrthoDB" id="49113at2759"/>
<evidence type="ECO:0000259" key="4">
    <source>
        <dbReference type="PROSITE" id="PS51145"/>
    </source>
</evidence>
<sequence>MNRTGRPKSAKARPRTAATKGGWTESYLRAQITEKELNLSNKSLTEIPPAVFRIEEVEILDVSDNPLGSIPAGIATLSNLKEMRVAGCPITEISGSVQECKYLSKIDFSRNPLIATVTLPATLKRLRYLEYVALRSCSLKSLPNNLTHLETVQTIDLSKNALSTLPDDMFGLKQLKVLILTDNAFESIPDSIMSLGRLECLEMKRNKLNNRRGDLWLSVPPKLKILDVEDNCSLVLLPDGFEQLKYVEELNISYCGIETLPDSLGRVSSLKTIHLAGNKLRTLPDSFGRLRNLETLDLEGNRRLTSLPPSLHRLRELRDRQIGKNTGLVLSNTPALQVPDHKIVREGVVSVRTDLLAEECYNQVTVTIATEVIDDTIIDNLSDDIVTIVEGGLPADLMIYMIDVAIEEEECAFDSILLELVREISNETVDEENAILNTIARPVMEELMEEIVMATAKSIALEEEEEWRLGQTVPEEYDKPFSYEISTVKSAVQSLDLPAGCKLSIPPGATDEDTSVISMVLNPHGYDGTLQLEDNQLLVSDIIEMRPSGMTFYEPVQLKIPHSFPKFDCEREYIVMTSEDNGRTWVALKTLSDQEQGQRFVTVEVTHFSSFAVVARPLEHCHRVTKGEASTLTSSEQTGIKLILLEDSIPEEKDISFNVTPVDGDTLARAGLDDPQIMGGIDGMSHIVNFVKGSNLLLNRPATIMLPLSPGAEDGQVRVLSCNDRGQWEDITSQVEDVVLQETKVAFKTDRLSSGFVVLRCGDGSDATGVVNLVTKNVRARHVRTVIFKKWIEPRELGKMTARMECVLEESVQDRICRTINEEKYELQEGTPTPPVSMVENETFCALFHGNIHPDVEMVNDMYGVNFTFYCERTRRLEFDVKVEDMGRDAFSLVELYPGPREMIRPFRPGEIARPAEPLTFAEISVPTGPNCDYWLACQRFKNTLGIEDTYFSPDHDKCFCETCHRDRGEPDFYLRGNPEKKYAVPVGWARFGLSINPSFRDADLNVFTNWHRAYHGTKQDVVTRILQGSSMLLMPGDVPLGGGMLRVRPGHITPDVSPRGFDTVQVFVSPSIVYSGLDAYASPQSYEIGPETVGARRRGETIDPLFSNHELEWSTRERGGHVTPVDSAAMNRAGLTDAGRMSGMDSMSHIVRIVKGSNLLLNRPATIWLPLSPGKEDSKVRVLSCNKKGNWEDVTDKVDDVVLKESKVAFKTFTLSSGYTVICCDDSSDASGMVNLVANSVRARHVRTVIFKKWMEPRERGIMKARMEAVLEESVDDRITCAKVDKYELQEGTPTPSVSMLENETFCALFNGNLLPDVTMVNNQYGQNFKFYCDRTNRLEFNLKLVGKSRVVRSRVHIFPGPKELYHPCERGETAATPLATAEITAPTGNICDYWLACRRFKKTLEIEDSYFNPDEDRCFCEKCHKDREENDTYFRGRPKKRYALPVGWCRFGLSLQPTFRDQELNVFGTWHRAYHGTKQDVVKLILKNSSMLLMPGDVAMGGHQLGERPGHFNADKKPEGFDTAQVFVSPSIVYAGLDQYATAKRFRDEHDGKMYKARVAFQLCIRPGSYKVGPETVGARKRGETIDPLFSNNELEWSTVERGGHALYGLLVKLEEQ</sequence>
<keyword evidence="1" id="KW-0433">Leucine-rich repeat</keyword>
<organism evidence="5 6">
    <name type="scientific">Branchiostoma belcheri</name>
    <name type="common">Amphioxus</name>
    <dbReference type="NCBI Taxonomy" id="7741"/>
    <lineage>
        <taxon>Eukaryota</taxon>
        <taxon>Metazoa</taxon>
        <taxon>Chordata</taxon>
        <taxon>Cephalochordata</taxon>
        <taxon>Leptocardii</taxon>
        <taxon>Amphioxiformes</taxon>
        <taxon>Branchiostomatidae</taxon>
        <taxon>Branchiostoma</taxon>
    </lineage>
</organism>
<feature type="region of interest" description="Disordered" evidence="3">
    <location>
        <begin position="1"/>
        <end position="20"/>
    </location>
</feature>
<dbReference type="SUPFAM" id="SSF52058">
    <property type="entry name" value="L domain-like"/>
    <property type="match status" value="1"/>
</dbReference>
<keyword evidence="5" id="KW-1185">Reference proteome</keyword>
<dbReference type="Proteomes" id="UP000515135">
    <property type="component" value="Unplaced"/>
</dbReference>
<dbReference type="GeneID" id="109467275"/>
<name>A0A6P4Y8J1_BRABE</name>
<evidence type="ECO:0000256" key="2">
    <source>
        <dbReference type="ARBA" id="ARBA00022737"/>
    </source>
</evidence>
<protein>
    <submittedName>
        <fullName evidence="6">Uncharacterized protein LOC109467275</fullName>
    </submittedName>
</protein>
<feature type="domain" description="ZU5" evidence="4">
    <location>
        <begin position="482"/>
        <end position="617"/>
    </location>
</feature>
<dbReference type="PROSITE" id="PS51450">
    <property type="entry name" value="LRR"/>
    <property type="match status" value="1"/>
</dbReference>
<dbReference type="Gene3D" id="3.80.10.10">
    <property type="entry name" value="Ribonuclease Inhibitor"/>
    <property type="match status" value="1"/>
</dbReference>
<dbReference type="GO" id="GO:0005737">
    <property type="term" value="C:cytoplasm"/>
    <property type="evidence" value="ECO:0007669"/>
    <property type="project" value="TreeGrafter"/>
</dbReference>
<dbReference type="KEGG" id="bbel:109467275"/>
<dbReference type="SMART" id="SM00218">
    <property type="entry name" value="ZU5"/>
    <property type="match status" value="1"/>
</dbReference>
<dbReference type="PROSITE" id="PS51145">
    <property type="entry name" value="ZU5"/>
    <property type="match status" value="1"/>
</dbReference>
<evidence type="ECO:0000256" key="1">
    <source>
        <dbReference type="ARBA" id="ARBA00022614"/>
    </source>
</evidence>
<dbReference type="InterPro" id="IPR000906">
    <property type="entry name" value="ZU5_dom"/>
</dbReference>
<dbReference type="PANTHER" id="PTHR48051:SF1">
    <property type="entry name" value="RAS SUPPRESSOR PROTEIN 1"/>
    <property type="match status" value="1"/>
</dbReference>
<feature type="compositionally biased region" description="Basic residues" evidence="3">
    <location>
        <begin position="1"/>
        <end position="14"/>
    </location>
</feature>
<evidence type="ECO:0000313" key="5">
    <source>
        <dbReference type="Proteomes" id="UP000515135"/>
    </source>
</evidence>
<evidence type="ECO:0000256" key="3">
    <source>
        <dbReference type="SAM" id="MobiDB-lite"/>
    </source>
</evidence>
<dbReference type="InterPro" id="IPR050216">
    <property type="entry name" value="LRR_domain-containing"/>
</dbReference>
<reference evidence="6" key="1">
    <citation type="submission" date="2025-08" db="UniProtKB">
        <authorList>
            <consortium name="RefSeq"/>
        </authorList>
    </citation>
    <scope>IDENTIFICATION</scope>
    <source>
        <tissue evidence="6">Gonad</tissue>
    </source>
</reference>
<evidence type="ECO:0000313" key="6">
    <source>
        <dbReference type="RefSeq" id="XP_019620778.1"/>
    </source>
</evidence>
<dbReference type="InterPro" id="IPR003591">
    <property type="entry name" value="Leu-rich_rpt_typical-subtyp"/>
</dbReference>
<dbReference type="RefSeq" id="XP_019620778.1">
    <property type="nucleotide sequence ID" value="XM_019765219.1"/>
</dbReference>
<dbReference type="PANTHER" id="PTHR48051">
    <property type="match status" value="1"/>
</dbReference>
<dbReference type="InterPro" id="IPR032675">
    <property type="entry name" value="LRR_dom_sf"/>
</dbReference>
<dbReference type="Pfam" id="PF00791">
    <property type="entry name" value="ZU5"/>
    <property type="match status" value="1"/>
</dbReference>
<gene>
    <name evidence="6" type="primary">LOC109467275</name>
</gene>
<accession>A0A6P4Y8J1</accession>